<dbReference type="Proteomes" id="UP000823561">
    <property type="component" value="Chromosome 3"/>
</dbReference>
<evidence type="ECO:0000259" key="1">
    <source>
        <dbReference type="PROSITE" id="PS50188"/>
    </source>
</evidence>
<dbReference type="PRINTS" id="PR01407">
    <property type="entry name" value="BUTYPHLNCDUF"/>
</dbReference>
<dbReference type="InterPro" id="IPR003879">
    <property type="entry name" value="Butyrophylin_SPRY"/>
</dbReference>
<dbReference type="SMART" id="SM00589">
    <property type="entry name" value="PRY"/>
    <property type="match status" value="1"/>
</dbReference>
<feature type="domain" description="B30.2/SPRY" evidence="1">
    <location>
        <begin position="128"/>
        <end position="324"/>
    </location>
</feature>
<dbReference type="Pfam" id="PF13765">
    <property type="entry name" value="PRY"/>
    <property type="match status" value="1"/>
</dbReference>
<keyword evidence="3" id="KW-1185">Reference proteome</keyword>
<dbReference type="SMART" id="SM00449">
    <property type="entry name" value="SPRY"/>
    <property type="match status" value="1"/>
</dbReference>
<dbReference type="InterPro" id="IPR003877">
    <property type="entry name" value="SPRY_dom"/>
</dbReference>
<dbReference type="InterPro" id="IPR013320">
    <property type="entry name" value="ConA-like_dom_sf"/>
</dbReference>
<proteinExistence type="predicted"/>
<evidence type="ECO:0000313" key="2">
    <source>
        <dbReference type="EMBL" id="KAG5282930.1"/>
    </source>
</evidence>
<dbReference type="Pfam" id="PF00622">
    <property type="entry name" value="SPRY"/>
    <property type="match status" value="1"/>
</dbReference>
<comment type="caution">
    <text evidence="2">The sequence shown here is derived from an EMBL/GenBank/DDBJ whole genome shotgun (WGS) entry which is preliminary data.</text>
</comment>
<dbReference type="PANTHER" id="PTHR24103">
    <property type="entry name" value="E3 UBIQUITIN-PROTEIN LIGASE TRIM"/>
    <property type="match status" value="1"/>
</dbReference>
<dbReference type="InterPro" id="IPR001870">
    <property type="entry name" value="B30.2/SPRY"/>
</dbReference>
<dbReference type="InterPro" id="IPR006574">
    <property type="entry name" value="PRY"/>
</dbReference>
<organism evidence="2 3">
    <name type="scientific">Alosa alosa</name>
    <name type="common">allis shad</name>
    <dbReference type="NCBI Taxonomy" id="278164"/>
    <lineage>
        <taxon>Eukaryota</taxon>
        <taxon>Metazoa</taxon>
        <taxon>Chordata</taxon>
        <taxon>Craniata</taxon>
        <taxon>Vertebrata</taxon>
        <taxon>Euteleostomi</taxon>
        <taxon>Actinopterygii</taxon>
        <taxon>Neopterygii</taxon>
        <taxon>Teleostei</taxon>
        <taxon>Clupei</taxon>
        <taxon>Clupeiformes</taxon>
        <taxon>Clupeoidei</taxon>
        <taxon>Clupeidae</taxon>
        <taxon>Alosa</taxon>
    </lineage>
</organism>
<dbReference type="AlphaFoldDB" id="A0AAV6H6Y5"/>
<gene>
    <name evidence="2" type="ORF">AALO_G00036280</name>
</gene>
<evidence type="ECO:0000313" key="3">
    <source>
        <dbReference type="Proteomes" id="UP000823561"/>
    </source>
</evidence>
<sequence>MSHSKHKTFSVSQSCQTVVIYVPKKQETRQTCSSQPFLKPKLSLLKVLQECKVILQNHVLKKYKHFQLIDVSSLDESKVILKGLAIDLNGVKELIKLSALKNDEGENGGRRLKHAEEVKQSEMQDNIAVSGEIHNSDWRSVVISKVKVTLDPKTANPSLRVSNDRRRVRSFTFEESKETQHAWSQRALHKYDGWFCIQGAEGFSSGQHYWEVGVRRSCDWRIGVLKESAPKHGFTKLTTSTGYWTLRLQLGSLVALTDPVTKLNQSSPTRVGVYLDVERKQVRFFDVQKKKRRHIYTFHADFSNDEKIYPVFGTVDTDRELVII</sequence>
<protein>
    <recommendedName>
        <fullName evidence="1">B30.2/SPRY domain-containing protein</fullName>
    </recommendedName>
</protein>
<dbReference type="EMBL" id="JADWDJ010000003">
    <property type="protein sequence ID" value="KAG5282930.1"/>
    <property type="molecule type" value="Genomic_DNA"/>
</dbReference>
<dbReference type="InterPro" id="IPR050143">
    <property type="entry name" value="TRIM/RBCC"/>
</dbReference>
<dbReference type="Gene3D" id="2.60.120.920">
    <property type="match status" value="1"/>
</dbReference>
<dbReference type="SUPFAM" id="SSF49899">
    <property type="entry name" value="Concanavalin A-like lectins/glucanases"/>
    <property type="match status" value="1"/>
</dbReference>
<reference evidence="2" key="1">
    <citation type="submission" date="2020-10" db="EMBL/GenBank/DDBJ databases">
        <title>Chromosome-scale genome assembly of the Allis shad, Alosa alosa.</title>
        <authorList>
            <person name="Margot Z."/>
            <person name="Christophe K."/>
            <person name="Cabau C."/>
            <person name="Louis A."/>
            <person name="Berthelot C."/>
            <person name="Parey E."/>
            <person name="Roest Crollius H."/>
            <person name="Montfort J."/>
            <person name="Robinson-Rechavi M."/>
            <person name="Bucao C."/>
            <person name="Bouchez O."/>
            <person name="Gislard M."/>
            <person name="Lluch J."/>
            <person name="Milhes M."/>
            <person name="Lampietro C."/>
            <person name="Lopez Roques C."/>
            <person name="Donnadieu C."/>
            <person name="Braasch I."/>
            <person name="Desvignes T."/>
            <person name="Postlethwait J."/>
            <person name="Bobe J."/>
            <person name="Guiguen Y."/>
        </authorList>
    </citation>
    <scope>NUCLEOTIDE SEQUENCE</scope>
    <source>
        <strain evidence="2">M-15738</strain>
        <tissue evidence="2">Blood</tissue>
    </source>
</reference>
<name>A0AAV6H6Y5_9TELE</name>
<accession>A0AAV6H6Y5</accession>
<dbReference type="PROSITE" id="PS50188">
    <property type="entry name" value="B302_SPRY"/>
    <property type="match status" value="1"/>
</dbReference>
<dbReference type="InterPro" id="IPR043136">
    <property type="entry name" value="B30.2/SPRY_sf"/>
</dbReference>